<dbReference type="OrthoDB" id="3529782at2"/>
<proteinExistence type="predicted"/>
<dbReference type="CDD" id="cd07812">
    <property type="entry name" value="SRPBCC"/>
    <property type="match status" value="1"/>
</dbReference>
<dbReference type="RefSeq" id="WP_120738434.1">
    <property type="nucleotide sequence ID" value="NZ_CP032568.1"/>
</dbReference>
<keyword evidence="2" id="KW-1185">Reference proteome</keyword>
<accession>A0A386ZDT0</accession>
<dbReference type="InterPro" id="IPR023393">
    <property type="entry name" value="START-like_dom_sf"/>
</dbReference>
<evidence type="ECO:0000313" key="2">
    <source>
        <dbReference type="Proteomes" id="UP000267164"/>
    </source>
</evidence>
<dbReference type="SUPFAM" id="SSF55961">
    <property type="entry name" value="Bet v1-like"/>
    <property type="match status" value="1"/>
</dbReference>
<protein>
    <submittedName>
        <fullName evidence="1">SRPBCC family protein</fullName>
    </submittedName>
</protein>
<gene>
    <name evidence="1" type="ORF">D7D52_19595</name>
</gene>
<dbReference type="EMBL" id="CP032568">
    <property type="protein sequence ID" value="AYF75686.1"/>
    <property type="molecule type" value="Genomic_DNA"/>
</dbReference>
<dbReference type="KEGG" id="nyu:D7D52_19595"/>
<dbReference type="Gene3D" id="3.30.530.20">
    <property type="match status" value="1"/>
</dbReference>
<name>A0A386ZDT0_9NOCA</name>
<dbReference type="Proteomes" id="UP000267164">
    <property type="component" value="Chromosome"/>
</dbReference>
<evidence type="ECO:0000313" key="1">
    <source>
        <dbReference type="EMBL" id="AYF75686.1"/>
    </source>
</evidence>
<organism evidence="1 2">
    <name type="scientific">Nocardia yunnanensis</name>
    <dbReference type="NCBI Taxonomy" id="2382165"/>
    <lineage>
        <taxon>Bacteria</taxon>
        <taxon>Bacillati</taxon>
        <taxon>Actinomycetota</taxon>
        <taxon>Actinomycetes</taxon>
        <taxon>Mycobacteriales</taxon>
        <taxon>Nocardiaceae</taxon>
        <taxon>Nocardia</taxon>
    </lineage>
</organism>
<dbReference type="AlphaFoldDB" id="A0A386ZDT0"/>
<sequence>MPEKILRNTFTVPAPAQAAYDHLARPENYIGLSPLVVAVEDVRADSYVAVERFRFLKLKYDNRIRVSLLGTPGRAVWGEVDSPGGVRMAYRFELTDTPDGARIEDELRLRTPFGLMGFAAGQARKVQLARAGILADRLGQPQERP</sequence>
<reference evidence="1 2" key="1">
    <citation type="submission" date="2018-09" db="EMBL/GenBank/DDBJ databases">
        <title>Nocardia yunnanensis sp. nov., an actinomycete isolated from a soil sample.</title>
        <authorList>
            <person name="Zhang J."/>
        </authorList>
    </citation>
    <scope>NUCLEOTIDE SEQUENCE [LARGE SCALE GENOMIC DNA]</scope>
    <source>
        <strain evidence="1 2">CFHS0054</strain>
    </source>
</reference>